<accession>S3DHH6</accession>
<evidence type="ECO:0000256" key="7">
    <source>
        <dbReference type="SAM" id="MobiDB-lite"/>
    </source>
</evidence>
<dbReference type="OMA" id="RWGGIFP"/>
<evidence type="ECO:0008006" key="15">
    <source>
        <dbReference type="Google" id="ProtNLM"/>
    </source>
</evidence>
<feature type="transmembrane region" description="Helical" evidence="8">
    <location>
        <begin position="497"/>
        <end position="521"/>
    </location>
</feature>
<dbReference type="PANTHER" id="PTHR13018">
    <property type="entry name" value="PROBABLE MEMBRANE PROTEIN DUF221-RELATED"/>
    <property type="match status" value="1"/>
</dbReference>
<dbReference type="InterPro" id="IPR045122">
    <property type="entry name" value="Csc1-like"/>
</dbReference>
<feature type="region of interest" description="Disordered" evidence="7">
    <location>
        <begin position="328"/>
        <end position="367"/>
    </location>
</feature>
<dbReference type="HOGENOM" id="CLU_002458_2_1_1"/>
<evidence type="ECO:0000256" key="3">
    <source>
        <dbReference type="ARBA" id="ARBA00022448"/>
    </source>
</evidence>
<feature type="compositionally biased region" description="Low complexity" evidence="7">
    <location>
        <begin position="335"/>
        <end position="350"/>
    </location>
</feature>
<dbReference type="Pfam" id="PF02714">
    <property type="entry name" value="RSN1_7TM"/>
    <property type="match status" value="1"/>
</dbReference>
<evidence type="ECO:0000256" key="1">
    <source>
        <dbReference type="ARBA" id="ARBA00004141"/>
    </source>
</evidence>
<sequence length="1031" mass="115718">MASEGIINVLSEFVKRQVSVSEDPRIGSGRNGANSTSALKVGVSPTNSASFSTLFMTFLPVSIYALICIIIFVVLRRKYPRVYSPRTFLGSLDIHDRSPEIPNGWFNWIKPFYQTPDTVVLNHSSLDGFLFLRYLKVLCVICTVGVVITWPILLPYHAYGGGSNKELDKLTFGNITTPSKLYMHAILAWIYFGFILYMISRESVYFISLRQAYIVSPLYAERLSSRTVLFTCVPQNILDTRKLRRVFGDSVKNIWIPQDTEDLDQLVREREQTAARLEKAEIVLIRKANEVYRKAIANGYRPSGIQQGVQSPTTEDFKKLEINVTENENDFQGKDSFSSPPLSPLNSDSPGVPGSIQDSIKTDGAPILPSVTGGNNPSFDLNGSIAAQWIPYSERPVHRPIANYGRRVDTIKWTRNRLKKLAPEIAKLRSRYRKGKGPLIPAVFIEFHTQVDAQSAYQTLAHHRANHMRPEITGIRPEEINWDALSMPWWERIVRRFLIQAFVAVMVVFFSLPAAVVGMISNVKSLTELLKFLAWINKLPSVLLGLISGLLPAVALAMLMAVVPMILRACARQAGIATESKVELFVQNAYFIFQIVQVFLITTLTSAASAAIKDIIKDPLSSRELLSRSLPKASNFYISYFILQGLAMSANRLVHLGSLWRLVLMRDVGIIPRLRSARYHRLRKIHWGSVYPVFTNMGVIAISYSLIAPIVLGVAAIGLFLVYLSYRWNLFYVYSSERDTRGLHYPRALTQTLTGVYLAEICLVGLFGVQGGYGPMVITFGLLLMTTLINMSLNDALGPLIFNLPRTVAAEEALRLAGNHPVDASNLADKSDAFEDNDAENQQDIGYDSDFDPADPANQVSHGTQQTRGVKDVEGVEGVIQLSTTTASGFLRKRYNASPLPAFIDSIDFWTHWISPDPTIKPNFVLKFLHPEIFSDYHILRQQIPADIPEFHYEESVLKDAFCPPSMRKRSPRLWIPRDEAGISRQEVAHCGKVIEITDCDARLDEKGMVEVDVEGEVSGWVRRDWEGIKF</sequence>
<feature type="transmembrane region" description="Helical" evidence="8">
    <location>
        <begin position="588"/>
        <end position="612"/>
    </location>
</feature>
<dbReference type="InterPro" id="IPR003864">
    <property type="entry name" value="CSC1/OSCA1-like_7TM"/>
</dbReference>
<comment type="subcellular location">
    <subcellularLocation>
        <location evidence="1">Membrane</location>
        <topology evidence="1">Multi-pass membrane protein</topology>
    </subcellularLocation>
</comment>
<keyword evidence="4 8" id="KW-0812">Transmembrane</keyword>
<evidence type="ECO:0000256" key="4">
    <source>
        <dbReference type="ARBA" id="ARBA00022692"/>
    </source>
</evidence>
<dbReference type="InterPro" id="IPR032880">
    <property type="entry name" value="CSC1/OSCA1-like_N"/>
</dbReference>
<feature type="transmembrane region" description="Helical" evidence="8">
    <location>
        <begin position="541"/>
        <end position="567"/>
    </location>
</feature>
<feature type="domain" description="CSC1/OSCA1-like 7TM region" evidence="9">
    <location>
        <begin position="495"/>
        <end position="767"/>
    </location>
</feature>
<dbReference type="PANTHER" id="PTHR13018:SF53">
    <property type="entry name" value="DUF221 DOMAIN PROTEIN"/>
    <property type="match status" value="1"/>
</dbReference>
<dbReference type="Pfam" id="PF12621">
    <property type="entry name" value="PHM7_ext"/>
    <property type="match status" value="1"/>
</dbReference>
<name>S3DHH6_GLAL2</name>
<feature type="transmembrane region" description="Helical" evidence="8">
    <location>
        <begin position="181"/>
        <end position="200"/>
    </location>
</feature>
<keyword evidence="6 8" id="KW-0472">Membrane</keyword>
<reference evidence="13 14" key="1">
    <citation type="journal article" date="2013" name="BMC Genomics">
        <title>Genomics-driven discovery of the pneumocandin biosynthetic gene cluster in the fungus Glarea lozoyensis.</title>
        <authorList>
            <person name="Chen L."/>
            <person name="Yue Q."/>
            <person name="Zhang X."/>
            <person name="Xiang M."/>
            <person name="Wang C."/>
            <person name="Li S."/>
            <person name="Che Y."/>
            <person name="Ortiz-Lopez F.J."/>
            <person name="Bills G.F."/>
            <person name="Liu X."/>
            <person name="An Z."/>
        </authorList>
    </citation>
    <scope>NUCLEOTIDE SEQUENCE [LARGE SCALE GENOMIC DNA]</scope>
    <source>
        <strain evidence="14">ATCC 20868 / MF5171</strain>
    </source>
</reference>
<dbReference type="OrthoDB" id="1076608at2759"/>
<feature type="transmembrane region" description="Helical" evidence="8">
    <location>
        <begin position="685"/>
        <end position="704"/>
    </location>
</feature>
<dbReference type="InterPro" id="IPR027815">
    <property type="entry name" value="CSC1/OSCA1-like_cyt"/>
</dbReference>
<evidence type="ECO:0000256" key="8">
    <source>
        <dbReference type="SAM" id="Phobius"/>
    </source>
</evidence>
<dbReference type="GO" id="GO:0005886">
    <property type="term" value="C:plasma membrane"/>
    <property type="evidence" value="ECO:0007669"/>
    <property type="project" value="TreeGrafter"/>
</dbReference>
<evidence type="ECO:0000259" key="11">
    <source>
        <dbReference type="Pfam" id="PF13967"/>
    </source>
</evidence>
<organism evidence="13 14">
    <name type="scientific">Glarea lozoyensis (strain ATCC 20868 / MF5171)</name>
    <dbReference type="NCBI Taxonomy" id="1116229"/>
    <lineage>
        <taxon>Eukaryota</taxon>
        <taxon>Fungi</taxon>
        <taxon>Dikarya</taxon>
        <taxon>Ascomycota</taxon>
        <taxon>Pezizomycotina</taxon>
        <taxon>Leotiomycetes</taxon>
        <taxon>Helotiales</taxon>
        <taxon>Helotiaceae</taxon>
        <taxon>Glarea</taxon>
    </lineage>
</organism>
<evidence type="ECO:0000259" key="12">
    <source>
        <dbReference type="Pfam" id="PF14703"/>
    </source>
</evidence>
<protein>
    <recommendedName>
        <fullName evidence="15">DUF221-domain-containing protein</fullName>
    </recommendedName>
</protein>
<dbReference type="EMBL" id="KE145352">
    <property type="protein sequence ID" value="EPE37145.1"/>
    <property type="molecule type" value="Genomic_DNA"/>
</dbReference>
<dbReference type="RefSeq" id="XP_008076460.1">
    <property type="nucleotide sequence ID" value="XM_008078269.1"/>
</dbReference>
<gene>
    <name evidence="13" type="ORF">GLAREA_09308</name>
</gene>
<feature type="transmembrane region" description="Helical" evidence="8">
    <location>
        <begin position="134"/>
        <end position="153"/>
    </location>
</feature>
<keyword evidence="3" id="KW-0813">Transport</keyword>
<evidence type="ECO:0000256" key="5">
    <source>
        <dbReference type="ARBA" id="ARBA00022989"/>
    </source>
</evidence>
<evidence type="ECO:0000259" key="9">
    <source>
        <dbReference type="Pfam" id="PF02714"/>
    </source>
</evidence>
<dbReference type="Proteomes" id="UP000016922">
    <property type="component" value="Unassembled WGS sequence"/>
</dbReference>
<keyword evidence="14" id="KW-1185">Reference proteome</keyword>
<evidence type="ECO:0000313" key="13">
    <source>
        <dbReference type="EMBL" id="EPE37145.1"/>
    </source>
</evidence>
<feature type="transmembrane region" description="Helical" evidence="8">
    <location>
        <begin position="710"/>
        <end position="728"/>
    </location>
</feature>
<feature type="transmembrane region" description="Helical" evidence="8">
    <location>
        <begin position="637"/>
        <end position="664"/>
    </location>
</feature>
<dbReference type="eggNOG" id="KOG1134">
    <property type="taxonomic scope" value="Eukaryota"/>
</dbReference>
<feature type="domain" description="CSC1/OSCA1-like N-terminal transmembrane" evidence="11">
    <location>
        <begin position="54"/>
        <end position="202"/>
    </location>
</feature>
<feature type="domain" description="10TM putative phosphate transporter extracellular tail" evidence="10">
    <location>
        <begin position="928"/>
        <end position="1013"/>
    </location>
</feature>
<feature type="transmembrane region" description="Helical" evidence="8">
    <location>
        <begin position="748"/>
        <end position="767"/>
    </location>
</feature>
<dbReference type="Pfam" id="PF14703">
    <property type="entry name" value="PHM7_cyt"/>
    <property type="match status" value="1"/>
</dbReference>
<evidence type="ECO:0000313" key="14">
    <source>
        <dbReference type="Proteomes" id="UP000016922"/>
    </source>
</evidence>
<keyword evidence="5 8" id="KW-1133">Transmembrane helix</keyword>
<dbReference type="InterPro" id="IPR022257">
    <property type="entry name" value="PHM7_ext"/>
</dbReference>
<feature type="domain" description="CSC1/OSCA1-like cytosolic" evidence="12">
    <location>
        <begin position="225"/>
        <end position="483"/>
    </location>
</feature>
<proteinExistence type="inferred from homology"/>
<dbReference type="AlphaFoldDB" id="S3DHH6"/>
<evidence type="ECO:0000259" key="10">
    <source>
        <dbReference type="Pfam" id="PF12621"/>
    </source>
</evidence>
<evidence type="ECO:0000256" key="6">
    <source>
        <dbReference type="ARBA" id="ARBA00023136"/>
    </source>
</evidence>
<dbReference type="Pfam" id="PF13967">
    <property type="entry name" value="RSN1_TM"/>
    <property type="match status" value="1"/>
</dbReference>
<comment type="similarity">
    <text evidence="2">Belongs to the CSC1 (TC 1.A.17) family.</text>
</comment>
<dbReference type="GO" id="GO:0005227">
    <property type="term" value="F:calcium-activated cation channel activity"/>
    <property type="evidence" value="ECO:0007669"/>
    <property type="project" value="InterPro"/>
</dbReference>
<dbReference type="GeneID" id="19468356"/>
<feature type="transmembrane region" description="Helical" evidence="8">
    <location>
        <begin position="54"/>
        <end position="75"/>
    </location>
</feature>
<evidence type="ECO:0000256" key="2">
    <source>
        <dbReference type="ARBA" id="ARBA00007779"/>
    </source>
</evidence>
<dbReference type="KEGG" id="glz:GLAREA_09308"/>